<feature type="domain" description="Cupin type-2" evidence="1">
    <location>
        <begin position="66"/>
        <end position="128"/>
    </location>
</feature>
<sequence>MDRNPRPAHIKLSELTPIDADAAPTKVRIKRIITRAEHQSELTQGVCWMDPGEQTNVWSSHEVFDPKTAQHWYGPVDETYYIIRGRLRLTWRGDDDEGVFDLGPDDTVYLAPGWTYHLENTGDEPAFFVYNMTPAQE</sequence>
<evidence type="ECO:0000313" key="2">
    <source>
        <dbReference type="EMBL" id="CAG7604954.1"/>
    </source>
</evidence>
<dbReference type="AlphaFoldDB" id="A0A916JV14"/>
<gene>
    <name evidence="2" type="ORF">LEUCIP111803_00781</name>
</gene>
<protein>
    <recommendedName>
        <fullName evidence="1">Cupin type-2 domain-containing protein</fullName>
    </recommendedName>
</protein>
<dbReference type="RefSeq" id="WP_218114410.1">
    <property type="nucleotide sequence ID" value="NZ_CAJVAP010000007.1"/>
</dbReference>
<comment type="caution">
    <text evidence="2">The sequence shown here is derived from an EMBL/GenBank/DDBJ whole genome shotgun (WGS) entry which is preliminary data.</text>
</comment>
<proteinExistence type="predicted"/>
<keyword evidence="3" id="KW-1185">Reference proteome</keyword>
<name>A0A916JV14_9MICO</name>
<reference evidence="2" key="1">
    <citation type="submission" date="2021-06" db="EMBL/GenBank/DDBJ databases">
        <authorList>
            <person name="Criscuolo A."/>
        </authorList>
    </citation>
    <scope>NUCLEOTIDE SEQUENCE</scope>
    <source>
        <strain evidence="2">CIP111803</strain>
    </source>
</reference>
<evidence type="ECO:0000313" key="3">
    <source>
        <dbReference type="Proteomes" id="UP000693892"/>
    </source>
</evidence>
<dbReference type="InterPro" id="IPR013096">
    <property type="entry name" value="Cupin_2"/>
</dbReference>
<dbReference type="EMBL" id="CAJVAP010000007">
    <property type="protein sequence ID" value="CAG7604954.1"/>
    <property type="molecule type" value="Genomic_DNA"/>
</dbReference>
<organism evidence="2 3">
    <name type="scientific">Leucobacter soli</name>
    <dbReference type="NCBI Taxonomy" id="2812850"/>
    <lineage>
        <taxon>Bacteria</taxon>
        <taxon>Bacillati</taxon>
        <taxon>Actinomycetota</taxon>
        <taxon>Actinomycetes</taxon>
        <taxon>Micrococcales</taxon>
        <taxon>Microbacteriaceae</taxon>
        <taxon>Leucobacter</taxon>
    </lineage>
</organism>
<dbReference type="Pfam" id="PF07883">
    <property type="entry name" value="Cupin_2"/>
    <property type="match status" value="1"/>
</dbReference>
<evidence type="ECO:0000259" key="1">
    <source>
        <dbReference type="Pfam" id="PF07883"/>
    </source>
</evidence>
<accession>A0A916JV14</accession>
<dbReference type="Proteomes" id="UP000693892">
    <property type="component" value="Unassembled WGS sequence"/>
</dbReference>